<dbReference type="EMBL" id="CAJPWZ010001832">
    <property type="protein sequence ID" value="CAG2225036.1"/>
    <property type="molecule type" value="Genomic_DNA"/>
</dbReference>
<name>A0A8S3SUJ6_MYTED</name>
<sequence>MCVRGAAFSGTTPTKPNSKSEEFDENMVSRSVSFTKSRSKTIDNNENSNRESEDLRVCKSGKISDSLAARRKKLKRSKSDAFLKINKNLTALKTSCSNDEHVKDIEDERSASALKRRESYTRREILSDQCAVDSIKPLSKFKLDVKIGVRDNHYNQWARSKRSVSLSVNSNVNRNEQTNQSSPPNTPKLQDKQRRVLAVPRKSDVARNTTGILNFDNFDVIFQNIPVNGNLRISQKKKASLGNSLDLKKTETSDVTNLLQVEGARSKSDKDDSRYEMIPIPKISVGNVLDYTVCKKKFEKSGKLYEPCEHCKATASNTDDHLNTKNECLNKSTEIDAVLEANSLYLKVPQGGELVKHSHGVDVNTVYKDQPIEIKTLDIGLEHKVYSTPRPKCLPIPDEDKIKSKVFVITNDMNRFSKNVESLKDQKIITGHTSVMNQLAITEEKRVVTPIDENAITPRGKDVVTPRTKDIVTPRSKDVDVIPPRVKDERPVKIPLTLAKKTPNLGTINIENNFAQMRIEQHLNNLRIRTESQMSARNTPVREHVISPREGCIRGRNEKCHKQANISLNDQADFSSGASLGRISVKIQCSAKNMNKLRNTNKISAFIPLRGTCMSVERKIWNLHNL</sequence>
<comment type="caution">
    <text evidence="2">The sequence shown here is derived from an EMBL/GenBank/DDBJ whole genome shotgun (WGS) entry which is preliminary data.</text>
</comment>
<organism evidence="2 3">
    <name type="scientific">Mytilus edulis</name>
    <name type="common">Blue mussel</name>
    <dbReference type="NCBI Taxonomy" id="6550"/>
    <lineage>
        <taxon>Eukaryota</taxon>
        <taxon>Metazoa</taxon>
        <taxon>Spiralia</taxon>
        <taxon>Lophotrochozoa</taxon>
        <taxon>Mollusca</taxon>
        <taxon>Bivalvia</taxon>
        <taxon>Autobranchia</taxon>
        <taxon>Pteriomorphia</taxon>
        <taxon>Mytilida</taxon>
        <taxon>Mytiloidea</taxon>
        <taxon>Mytilidae</taxon>
        <taxon>Mytilinae</taxon>
        <taxon>Mytilus</taxon>
    </lineage>
</organism>
<evidence type="ECO:0000313" key="2">
    <source>
        <dbReference type="EMBL" id="CAG2225036.1"/>
    </source>
</evidence>
<gene>
    <name evidence="2" type="ORF">MEDL_38183</name>
</gene>
<protein>
    <submittedName>
        <fullName evidence="2">Uncharacterized protein</fullName>
    </submittedName>
</protein>
<evidence type="ECO:0000256" key="1">
    <source>
        <dbReference type="SAM" id="MobiDB-lite"/>
    </source>
</evidence>
<feature type="region of interest" description="Disordered" evidence="1">
    <location>
        <begin position="1"/>
        <end position="54"/>
    </location>
</feature>
<keyword evidence="3" id="KW-1185">Reference proteome</keyword>
<dbReference type="Proteomes" id="UP000683360">
    <property type="component" value="Unassembled WGS sequence"/>
</dbReference>
<evidence type="ECO:0000313" key="3">
    <source>
        <dbReference type="Proteomes" id="UP000683360"/>
    </source>
</evidence>
<reference evidence="2" key="1">
    <citation type="submission" date="2021-03" db="EMBL/GenBank/DDBJ databases">
        <authorList>
            <person name="Bekaert M."/>
        </authorList>
    </citation>
    <scope>NUCLEOTIDE SEQUENCE</scope>
</reference>
<dbReference type="OrthoDB" id="10326325at2759"/>
<proteinExistence type="predicted"/>
<feature type="region of interest" description="Disordered" evidence="1">
    <location>
        <begin position="172"/>
        <end position="195"/>
    </location>
</feature>
<feature type="compositionally biased region" description="Basic and acidic residues" evidence="1">
    <location>
        <begin position="40"/>
        <end position="54"/>
    </location>
</feature>
<dbReference type="AlphaFoldDB" id="A0A8S3SUJ6"/>
<accession>A0A8S3SUJ6</accession>